<feature type="compositionally biased region" description="Low complexity" evidence="6">
    <location>
        <begin position="149"/>
        <end position="158"/>
    </location>
</feature>
<evidence type="ECO:0000313" key="7">
    <source>
        <dbReference type="EMBL" id="GIL89586.1"/>
    </source>
</evidence>
<dbReference type="NCBIfam" id="TIGR00138">
    <property type="entry name" value="rsmG_gidB"/>
    <property type="match status" value="1"/>
</dbReference>
<feature type="region of interest" description="Disordered" evidence="6">
    <location>
        <begin position="502"/>
        <end position="521"/>
    </location>
</feature>
<protein>
    <submittedName>
        <fullName evidence="7">Uncharacterized protein</fullName>
    </submittedName>
</protein>
<dbReference type="InterPro" id="IPR003682">
    <property type="entry name" value="rRNA_ssu_MeTfrase_G"/>
</dbReference>
<evidence type="ECO:0000256" key="1">
    <source>
        <dbReference type="ARBA" id="ARBA00022490"/>
    </source>
</evidence>
<dbReference type="GO" id="GO:0005829">
    <property type="term" value="C:cytosol"/>
    <property type="evidence" value="ECO:0007669"/>
    <property type="project" value="TreeGrafter"/>
</dbReference>
<feature type="compositionally biased region" description="Low complexity" evidence="6">
    <location>
        <begin position="319"/>
        <end position="338"/>
    </location>
</feature>
<evidence type="ECO:0000256" key="6">
    <source>
        <dbReference type="SAM" id="MobiDB-lite"/>
    </source>
</evidence>
<proteinExistence type="inferred from homology"/>
<dbReference type="Proteomes" id="UP000747110">
    <property type="component" value="Unassembled WGS sequence"/>
</dbReference>
<name>A0A8J4FX36_9CHLO</name>
<keyword evidence="8" id="KW-1185">Reference proteome</keyword>
<keyword evidence="3" id="KW-0489">Methyltransferase</keyword>
<dbReference type="HAMAP" id="MF_00074">
    <property type="entry name" value="16SrRNA_methyltr_G"/>
    <property type="match status" value="1"/>
</dbReference>
<keyword evidence="4" id="KW-0808">Transferase</keyword>
<evidence type="ECO:0000313" key="8">
    <source>
        <dbReference type="Proteomes" id="UP000747110"/>
    </source>
</evidence>
<organism evidence="7 8">
    <name type="scientific">Volvox reticuliferus</name>
    <dbReference type="NCBI Taxonomy" id="1737510"/>
    <lineage>
        <taxon>Eukaryota</taxon>
        <taxon>Viridiplantae</taxon>
        <taxon>Chlorophyta</taxon>
        <taxon>core chlorophytes</taxon>
        <taxon>Chlorophyceae</taxon>
        <taxon>CS clade</taxon>
        <taxon>Chlamydomonadales</taxon>
        <taxon>Volvocaceae</taxon>
        <taxon>Volvox</taxon>
    </lineage>
</organism>
<dbReference type="SUPFAM" id="SSF53335">
    <property type="entry name" value="S-adenosyl-L-methionine-dependent methyltransferases"/>
    <property type="match status" value="1"/>
</dbReference>
<accession>A0A8J4FX36</accession>
<reference evidence="7" key="1">
    <citation type="journal article" date="2021" name="Proc. Natl. Acad. Sci. U.S.A.">
        <title>Three genomes in the algal genus Volvox reveal the fate of a haploid sex-determining region after a transition to homothallism.</title>
        <authorList>
            <person name="Yamamoto K."/>
            <person name="Hamaji T."/>
            <person name="Kawai-Toyooka H."/>
            <person name="Matsuzaki R."/>
            <person name="Takahashi F."/>
            <person name="Nishimura Y."/>
            <person name="Kawachi M."/>
            <person name="Noguchi H."/>
            <person name="Minakuchi Y."/>
            <person name="Umen J.G."/>
            <person name="Toyoda A."/>
            <person name="Nozaki H."/>
        </authorList>
    </citation>
    <scope>NUCLEOTIDE SEQUENCE</scope>
    <source>
        <strain evidence="7">NIES-3786</strain>
    </source>
</reference>
<feature type="compositionally biased region" description="Low complexity" evidence="6">
    <location>
        <begin position="88"/>
        <end position="108"/>
    </location>
</feature>
<sequence length="521" mass="55156">MNGSLKLAFRRSCAPAAQWGALLKGFRGNGRVQACAPTEWESTGEQIPRSRTRHQRTDASDPSSAARQLHGAPGKAKPNPSGSPFKPPQQRTTTPPSPSSSSSSSPRQLSTAQTTKQRIAPQRGMETPHTPLPPCPAAASHTYPPPPSSSGNAAAAANTDTLQPHENPAAIGASSSSITQLRSTTADTATIAIGRALPLELLQQYQLSEQQLNQLEIYLDYLLEVNQSMNLTAVRDKGDAWQRHVADSLALLPVIERYMPSSATAVMGRRARQSEGQGGGQSADASSHVSSSISAADCDFTYGSVDNDDDRGLTSIRTSSGSWSASSHNSNSNSGSESARACASGHHESAVVAPLRLVDVGTGAGLPGMVLAVARPQWKVTLLDSLRKRCDFLQEAAARAGLRNVEVVWCRAEEGGRRPELRQAFDIAVARAVAEARVLAELCLPFVRVAGLWVAAKGPDPEVEVLAASNAIRQLGGRQLALERVDSHSAEGQRTALVVTKAASTPARFPRHPGTPNKKPL</sequence>
<keyword evidence="2" id="KW-0698">rRNA processing</keyword>
<dbReference type="FunFam" id="3.40.50.150:FF:000041">
    <property type="entry name" value="Ribosomal RNA small subunit methyltransferase G"/>
    <property type="match status" value="1"/>
</dbReference>
<dbReference type="AlphaFoldDB" id="A0A8J4FX36"/>
<dbReference type="PANTHER" id="PTHR31760">
    <property type="entry name" value="S-ADENOSYL-L-METHIONINE-DEPENDENT METHYLTRANSFERASES SUPERFAMILY PROTEIN"/>
    <property type="match status" value="1"/>
</dbReference>
<dbReference type="Pfam" id="PF02527">
    <property type="entry name" value="GidB"/>
    <property type="match status" value="2"/>
</dbReference>
<dbReference type="CDD" id="cd02440">
    <property type="entry name" value="AdoMet_MTases"/>
    <property type="match status" value="1"/>
</dbReference>
<dbReference type="EMBL" id="BNCP01000051">
    <property type="protein sequence ID" value="GIL89586.1"/>
    <property type="molecule type" value="Genomic_DNA"/>
</dbReference>
<evidence type="ECO:0000256" key="5">
    <source>
        <dbReference type="ARBA" id="ARBA00022691"/>
    </source>
</evidence>
<dbReference type="InterPro" id="IPR029063">
    <property type="entry name" value="SAM-dependent_MTases_sf"/>
</dbReference>
<evidence type="ECO:0000256" key="4">
    <source>
        <dbReference type="ARBA" id="ARBA00022679"/>
    </source>
</evidence>
<evidence type="ECO:0000256" key="2">
    <source>
        <dbReference type="ARBA" id="ARBA00022552"/>
    </source>
</evidence>
<feature type="region of interest" description="Disordered" evidence="6">
    <location>
        <begin position="318"/>
        <end position="342"/>
    </location>
</feature>
<feature type="region of interest" description="Disordered" evidence="6">
    <location>
        <begin position="266"/>
        <end position="288"/>
    </location>
</feature>
<dbReference type="OrthoDB" id="784548at2759"/>
<gene>
    <name evidence="7" type="ORF">Vretifemale_17313</name>
</gene>
<comment type="caution">
    <text evidence="7">The sequence shown here is derived from an EMBL/GenBank/DDBJ whole genome shotgun (WGS) entry which is preliminary data.</text>
</comment>
<feature type="region of interest" description="Disordered" evidence="6">
    <location>
        <begin position="37"/>
        <end position="159"/>
    </location>
</feature>
<dbReference type="Gene3D" id="3.40.50.150">
    <property type="entry name" value="Vaccinia Virus protein VP39"/>
    <property type="match status" value="2"/>
</dbReference>
<keyword evidence="1" id="KW-0963">Cytoplasm</keyword>
<evidence type="ECO:0000256" key="3">
    <source>
        <dbReference type="ARBA" id="ARBA00022603"/>
    </source>
</evidence>
<dbReference type="GO" id="GO:0070043">
    <property type="term" value="F:rRNA (guanine-N7-)-methyltransferase activity"/>
    <property type="evidence" value="ECO:0007669"/>
    <property type="project" value="TreeGrafter"/>
</dbReference>
<dbReference type="PANTHER" id="PTHR31760:SF0">
    <property type="entry name" value="S-ADENOSYL-L-METHIONINE-DEPENDENT METHYLTRANSFERASES SUPERFAMILY PROTEIN"/>
    <property type="match status" value="1"/>
</dbReference>
<keyword evidence="5" id="KW-0949">S-adenosyl-L-methionine</keyword>